<protein>
    <submittedName>
        <fullName evidence="1">Uncharacterized protein</fullName>
    </submittedName>
</protein>
<gene>
    <name evidence="1" type="ORF">KAM348_25310</name>
</gene>
<reference evidence="1" key="1">
    <citation type="submission" date="2021-07" db="EMBL/GenBank/DDBJ databases">
        <title>Draft genome sequence of carbapenem-resistant Aeromonas spp. in Japan.</title>
        <authorList>
            <person name="Maehana S."/>
            <person name="Suzuki M."/>
            <person name="Kitasato H."/>
        </authorList>
    </citation>
    <scope>NUCLEOTIDE SEQUENCE</scope>
    <source>
        <strain evidence="1">KAM348</strain>
    </source>
</reference>
<accession>A0AAI9PAE9</accession>
<dbReference type="Proteomes" id="UP000887009">
    <property type="component" value="Unassembled WGS sequence"/>
</dbReference>
<proteinExistence type="predicted"/>
<comment type="caution">
    <text evidence="1">The sequence shown here is derived from an EMBL/GenBank/DDBJ whole genome shotgun (WGS) entry which is preliminary data.</text>
</comment>
<dbReference type="EMBL" id="BPNL01000027">
    <property type="protein sequence ID" value="GJA55108.1"/>
    <property type="molecule type" value="Genomic_DNA"/>
</dbReference>
<dbReference type="AlphaFoldDB" id="A0AAI9PAE9"/>
<name>A0AAI9PAE9_AERCA</name>
<evidence type="ECO:0000313" key="1">
    <source>
        <dbReference type="EMBL" id="GJA55108.1"/>
    </source>
</evidence>
<evidence type="ECO:0000313" key="2">
    <source>
        <dbReference type="Proteomes" id="UP000887009"/>
    </source>
</evidence>
<sequence>MQGGVTHLLLAVGLDPLIEMTGTSGWVHRRFLWIDGREVYLKVGLFAAKGELNAANIVNLATREREKRSDTGGRG</sequence>
<organism evidence="1 2">
    <name type="scientific">Aeromonas caviae</name>
    <name type="common">Aeromonas punctata</name>
    <dbReference type="NCBI Taxonomy" id="648"/>
    <lineage>
        <taxon>Bacteria</taxon>
        <taxon>Pseudomonadati</taxon>
        <taxon>Pseudomonadota</taxon>
        <taxon>Gammaproteobacteria</taxon>
        <taxon>Aeromonadales</taxon>
        <taxon>Aeromonadaceae</taxon>
        <taxon>Aeromonas</taxon>
    </lineage>
</organism>